<evidence type="ECO:0000313" key="2">
    <source>
        <dbReference type="Proteomes" id="UP000664940"/>
    </source>
</evidence>
<evidence type="ECO:0000313" key="1">
    <source>
        <dbReference type="EMBL" id="KAF6125243.1"/>
    </source>
</evidence>
<dbReference type="AlphaFoldDB" id="A0A834B8G7"/>
<organism evidence="1 2">
    <name type="scientific">Phyllostomus discolor</name>
    <name type="common">pale spear-nosed bat</name>
    <dbReference type="NCBI Taxonomy" id="89673"/>
    <lineage>
        <taxon>Eukaryota</taxon>
        <taxon>Metazoa</taxon>
        <taxon>Chordata</taxon>
        <taxon>Craniata</taxon>
        <taxon>Vertebrata</taxon>
        <taxon>Euteleostomi</taxon>
        <taxon>Mammalia</taxon>
        <taxon>Eutheria</taxon>
        <taxon>Laurasiatheria</taxon>
        <taxon>Chiroptera</taxon>
        <taxon>Yangochiroptera</taxon>
        <taxon>Phyllostomidae</taxon>
        <taxon>Phyllostominae</taxon>
        <taxon>Phyllostomus</taxon>
    </lineage>
</organism>
<proteinExistence type="predicted"/>
<gene>
    <name evidence="1" type="ORF">HJG60_009763</name>
</gene>
<dbReference type="Proteomes" id="UP000664940">
    <property type="component" value="Unassembled WGS sequence"/>
</dbReference>
<accession>A0A834B8G7</accession>
<sequence length="120" mass="14036">MKYITHKLLSQACCLYYLIESSQQSQGVKISFSIFSHQEIDSENQNLFCSLNHLSQLFTYSVSLSLVVRLVFLLEGRYYTDLLNYFTIFFPVCFMTSARVNWETLWSYTLSDPHLQCSNS</sequence>
<reference evidence="1 2" key="1">
    <citation type="journal article" date="2020" name="Nature">
        <title>Six reference-quality genomes reveal evolution of bat adaptations.</title>
        <authorList>
            <person name="Jebb D."/>
            <person name="Huang Z."/>
            <person name="Pippel M."/>
            <person name="Hughes G.M."/>
            <person name="Lavrichenko K."/>
            <person name="Devanna P."/>
            <person name="Winkler S."/>
            <person name="Jermiin L.S."/>
            <person name="Skirmuntt E.C."/>
            <person name="Katzourakis A."/>
            <person name="Burkitt-Gray L."/>
            <person name="Ray D.A."/>
            <person name="Sullivan K.A.M."/>
            <person name="Roscito J.G."/>
            <person name="Kirilenko B.M."/>
            <person name="Davalos L.M."/>
            <person name="Corthals A.P."/>
            <person name="Power M.L."/>
            <person name="Jones G."/>
            <person name="Ransome R.D."/>
            <person name="Dechmann D.K.N."/>
            <person name="Locatelli A.G."/>
            <person name="Puechmaille S.J."/>
            <person name="Fedrigo O."/>
            <person name="Jarvis E.D."/>
            <person name="Hiller M."/>
            <person name="Vernes S.C."/>
            <person name="Myers E.W."/>
            <person name="Teeling E.C."/>
        </authorList>
    </citation>
    <scope>NUCLEOTIDE SEQUENCE [LARGE SCALE GENOMIC DNA]</scope>
    <source>
        <strain evidence="1">Bat1K_MPI-CBG_1</strain>
    </source>
</reference>
<name>A0A834B8G7_9CHIR</name>
<protein>
    <submittedName>
        <fullName evidence="1">Uncharacterized protein</fullName>
    </submittedName>
</protein>
<dbReference type="EMBL" id="JABVXQ010000002">
    <property type="protein sequence ID" value="KAF6125243.1"/>
    <property type="molecule type" value="Genomic_DNA"/>
</dbReference>
<comment type="caution">
    <text evidence="1">The sequence shown here is derived from an EMBL/GenBank/DDBJ whole genome shotgun (WGS) entry which is preliminary data.</text>
</comment>